<feature type="compositionally biased region" description="Basic and acidic residues" evidence="1">
    <location>
        <begin position="73"/>
        <end position="86"/>
    </location>
</feature>
<accession>A0AAE0QES3</accession>
<evidence type="ECO:0000313" key="2">
    <source>
        <dbReference type="EMBL" id="KAK3518776.1"/>
    </source>
</evidence>
<comment type="caution">
    <text evidence="2">The sequence shown here is derived from an EMBL/GenBank/DDBJ whole genome shotgun (WGS) entry which is preliminary data.</text>
</comment>
<protein>
    <submittedName>
        <fullName evidence="2">Uncharacterized protein</fullName>
    </submittedName>
</protein>
<dbReference type="EMBL" id="JAUCMX010000017">
    <property type="protein sequence ID" value="KAK3518776.1"/>
    <property type="molecule type" value="Genomic_DNA"/>
</dbReference>
<dbReference type="AlphaFoldDB" id="A0AAE0QES3"/>
<name>A0AAE0QES3_9TELE</name>
<reference evidence="2" key="1">
    <citation type="submission" date="2023-06" db="EMBL/GenBank/DDBJ databases">
        <title>Male Hemibagrus guttatus genome.</title>
        <authorList>
            <person name="Bian C."/>
        </authorList>
    </citation>
    <scope>NUCLEOTIDE SEQUENCE</scope>
    <source>
        <strain evidence="2">Male_cb2023</strain>
        <tissue evidence="2">Muscle</tissue>
    </source>
</reference>
<dbReference type="Proteomes" id="UP001274896">
    <property type="component" value="Unassembled WGS sequence"/>
</dbReference>
<gene>
    <name evidence="2" type="ORF">QTP70_012668</name>
</gene>
<feature type="region of interest" description="Disordered" evidence="1">
    <location>
        <begin position="51"/>
        <end position="86"/>
    </location>
</feature>
<organism evidence="2 3">
    <name type="scientific">Hemibagrus guttatus</name>
    <dbReference type="NCBI Taxonomy" id="175788"/>
    <lineage>
        <taxon>Eukaryota</taxon>
        <taxon>Metazoa</taxon>
        <taxon>Chordata</taxon>
        <taxon>Craniata</taxon>
        <taxon>Vertebrata</taxon>
        <taxon>Euteleostomi</taxon>
        <taxon>Actinopterygii</taxon>
        <taxon>Neopterygii</taxon>
        <taxon>Teleostei</taxon>
        <taxon>Ostariophysi</taxon>
        <taxon>Siluriformes</taxon>
        <taxon>Bagridae</taxon>
        <taxon>Hemibagrus</taxon>
    </lineage>
</organism>
<keyword evidence="3" id="KW-1185">Reference proteome</keyword>
<proteinExistence type="predicted"/>
<evidence type="ECO:0000313" key="3">
    <source>
        <dbReference type="Proteomes" id="UP001274896"/>
    </source>
</evidence>
<sequence>MAVVVNPGLDRSGQDRRGRDGPVGFLIIAPRLREEETLFCDTLCHDAFNINKSSQSPSPLRPGTPGGALHTRPGREKRSSALDKSDPVMFTSSQSVTMPEEMTVVIFFLGFLGRKPFLKEKAREEQRKGFLID</sequence>
<evidence type="ECO:0000256" key="1">
    <source>
        <dbReference type="SAM" id="MobiDB-lite"/>
    </source>
</evidence>